<dbReference type="CDD" id="cd00082">
    <property type="entry name" value="HisKA"/>
    <property type="match status" value="1"/>
</dbReference>
<dbReference type="Pfam" id="PF02518">
    <property type="entry name" value="HATPase_c"/>
    <property type="match status" value="1"/>
</dbReference>
<keyword evidence="6" id="KW-0472">Membrane</keyword>
<evidence type="ECO:0000313" key="9">
    <source>
        <dbReference type="Proteomes" id="UP000664122"/>
    </source>
</evidence>
<dbReference type="CDD" id="cd16922">
    <property type="entry name" value="HATPase_EvgS-ArcB-TorS-like"/>
    <property type="match status" value="1"/>
</dbReference>
<comment type="catalytic activity">
    <reaction evidence="1">
        <text>ATP + protein L-histidine = ADP + protein N-phospho-L-histidine.</text>
        <dbReference type="EC" id="2.7.13.3"/>
    </reaction>
</comment>
<dbReference type="Pfam" id="PF00512">
    <property type="entry name" value="HisKA"/>
    <property type="match status" value="1"/>
</dbReference>
<dbReference type="InterPro" id="IPR005467">
    <property type="entry name" value="His_kinase_dom"/>
</dbReference>
<dbReference type="PRINTS" id="PR00344">
    <property type="entry name" value="BCTRLSENSOR"/>
</dbReference>
<keyword evidence="6" id="KW-0812">Transmembrane</keyword>
<dbReference type="InterPro" id="IPR003661">
    <property type="entry name" value="HisK_dim/P_dom"/>
</dbReference>
<dbReference type="RefSeq" id="WP_207257202.1">
    <property type="nucleotide sequence ID" value="NZ_JAFMPP010000005.1"/>
</dbReference>
<dbReference type="Gene3D" id="1.10.287.130">
    <property type="match status" value="1"/>
</dbReference>
<dbReference type="GO" id="GO:0000155">
    <property type="term" value="F:phosphorelay sensor kinase activity"/>
    <property type="evidence" value="ECO:0007669"/>
    <property type="project" value="InterPro"/>
</dbReference>
<dbReference type="SUPFAM" id="SSF55785">
    <property type="entry name" value="PYP-like sensor domain (PAS domain)"/>
    <property type="match status" value="1"/>
</dbReference>
<keyword evidence="4" id="KW-0808">Transferase</keyword>
<keyword evidence="6" id="KW-1133">Transmembrane helix</keyword>
<keyword evidence="5 8" id="KW-0418">Kinase</keyword>
<feature type="transmembrane region" description="Helical" evidence="6">
    <location>
        <begin position="147"/>
        <end position="166"/>
    </location>
</feature>
<proteinExistence type="predicted"/>
<feature type="transmembrane region" description="Helical" evidence="6">
    <location>
        <begin position="74"/>
        <end position="94"/>
    </location>
</feature>
<comment type="caution">
    <text evidence="8">The sequence shown here is derived from an EMBL/GenBank/DDBJ whole genome shotgun (WGS) entry which is preliminary data.</text>
</comment>
<feature type="domain" description="Histidine kinase" evidence="7">
    <location>
        <begin position="361"/>
        <end position="579"/>
    </location>
</feature>
<accession>A0A939JVW3</accession>
<feature type="transmembrane region" description="Helical" evidence="6">
    <location>
        <begin position="101"/>
        <end position="118"/>
    </location>
</feature>
<dbReference type="InterPro" id="IPR003594">
    <property type="entry name" value="HATPase_dom"/>
</dbReference>
<organism evidence="8 9">
    <name type="scientific">Jiella flava</name>
    <dbReference type="NCBI Taxonomy" id="2816857"/>
    <lineage>
        <taxon>Bacteria</taxon>
        <taxon>Pseudomonadati</taxon>
        <taxon>Pseudomonadota</taxon>
        <taxon>Alphaproteobacteria</taxon>
        <taxon>Hyphomicrobiales</taxon>
        <taxon>Aurantimonadaceae</taxon>
        <taxon>Jiella</taxon>
    </lineage>
</organism>
<evidence type="ECO:0000313" key="8">
    <source>
        <dbReference type="EMBL" id="MBO0662407.1"/>
    </source>
</evidence>
<sequence>MRQASKRPKDTIWRVPTAAVRFLKLRLDEYVAPSVAPVSERRFQAGLLRVLLLSSFLVALCFPVLLATTTGSPLTALPLILAALALSSAAWLSLSGRADMVLMLWGTMAAALFGWAALRGAVTPELSLCVLAILPIEALIAKRARLAAGLSVAAVGFGAVVIAAMARAAVVPLSDLMLCLIVALYGIRLAGQAARAGAERLKQGAVQPLDPRFARRQAAEEFRAVIFEISQRGRIDHASSAARALLAATASGPSGGTLTGRLFGEICHVADRLAVMQAIDVARAGGVPATIEARLAAADGGFKRFGLEFAHQGSKDDFEDYDVFVFAREIVVPDAPDETAIRADLEAAREASAAKSRFLATVSHELRTPLNAIIGFSDVLDQEYFGRFESDKQKEYVGLIRHSGKHLLSLVNTLLDVSKIEAGRYDLELEIFDLSTLMVEIGDLMREEARRKDLRIDVRAAPGLDLVADRRACHQILLNLVANAVKFTDAGVVTIESRLHNGLCELLVSDTGIGIAEADLERLGMPFVQLSSGVSRRYEGTGLGLSLVKGLAELHGGRMTVESQPGIGTMVTIALPVAGPAIAAGPSASIPENIVALSDARSKTNSQAQTREERRSA</sequence>
<dbReference type="EC" id="2.7.13.3" evidence="2"/>
<gene>
    <name evidence="8" type="ORF">J1C48_07465</name>
</gene>
<dbReference type="GO" id="GO:0005886">
    <property type="term" value="C:plasma membrane"/>
    <property type="evidence" value="ECO:0007669"/>
    <property type="project" value="TreeGrafter"/>
</dbReference>
<evidence type="ECO:0000256" key="3">
    <source>
        <dbReference type="ARBA" id="ARBA00022553"/>
    </source>
</evidence>
<feature type="transmembrane region" description="Helical" evidence="6">
    <location>
        <begin position="124"/>
        <end position="140"/>
    </location>
</feature>
<evidence type="ECO:0000256" key="4">
    <source>
        <dbReference type="ARBA" id="ARBA00022679"/>
    </source>
</evidence>
<reference evidence="8" key="1">
    <citation type="submission" date="2021-03" db="EMBL/GenBank/DDBJ databases">
        <title>Whole genome sequence of Jiella sp. CQZ9-1.</title>
        <authorList>
            <person name="Tuo L."/>
        </authorList>
    </citation>
    <scope>NUCLEOTIDE SEQUENCE</scope>
    <source>
        <strain evidence="8">CQZ9-1</strain>
    </source>
</reference>
<dbReference type="InterPro" id="IPR036890">
    <property type="entry name" value="HATPase_C_sf"/>
</dbReference>
<dbReference type="PROSITE" id="PS50109">
    <property type="entry name" value="HIS_KIN"/>
    <property type="match status" value="1"/>
</dbReference>
<dbReference type="EMBL" id="JAFMPP010000005">
    <property type="protein sequence ID" value="MBO0662407.1"/>
    <property type="molecule type" value="Genomic_DNA"/>
</dbReference>
<dbReference type="InterPro" id="IPR036097">
    <property type="entry name" value="HisK_dim/P_sf"/>
</dbReference>
<evidence type="ECO:0000256" key="5">
    <source>
        <dbReference type="ARBA" id="ARBA00022777"/>
    </source>
</evidence>
<dbReference type="AlphaFoldDB" id="A0A939JVW3"/>
<dbReference type="SMART" id="SM00387">
    <property type="entry name" value="HATPase_c"/>
    <property type="match status" value="1"/>
</dbReference>
<dbReference type="SUPFAM" id="SSF55874">
    <property type="entry name" value="ATPase domain of HSP90 chaperone/DNA topoisomerase II/histidine kinase"/>
    <property type="match status" value="1"/>
</dbReference>
<evidence type="ECO:0000259" key="7">
    <source>
        <dbReference type="PROSITE" id="PS50109"/>
    </source>
</evidence>
<dbReference type="SUPFAM" id="SSF47384">
    <property type="entry name" value="Homodimeric domain of signal transducing histidine kinase"/>
    <property type="match status" value="1"/>
</dbReference>
<evidence type="ECO:0000256" key="2">
    <source>
        <dbReference type="ARBA" id="ARBA00012438"/>
    </source>
</evidence>
<dbReference type="PANTHER" id="PTHR43047">
    <property type="entry name" value="TWO-COMPONENT HISTIDINE PROTEIN KINASE"/>
    <property type="match status" value="1"/>
</dbReference>
<dbReference type="Gene3D" id="3.30.565.10">
    <property type="entry name" value="Histidine kinase-like ATPase, C-terminal domain"/>
    <property type="match status" value="1"/>
</dbReference>
<evidence type="ECO:0000256" key="1">
    <source>
        <dbReference type="ARBA" id="ARBA00000085"/>
    </source>
</evidence>
<dbReference type="PANTHER" id="PTHR43047:SF72">
    <property type="entry name" value="OSMOSENSING HISTIDINE PROTEIN KINASE SLN1"/>
    <property type="match status" value="1"/>
</dbReference>
<evidence type="ECO:0000256" key="6">
    <source>
        <dbReference type="SAM" id="Phobius"/>
    </source>
</evidence>
<keyword evidence="3" id="KW-0597">Phosphoprotein</keyword>
<dbReference type="InterPro" id="IPR004358">
    <property type="entry name" value="Sig_transdc_His_kin-like_C"/>
</dbReference>
<name>A0A939JVW3_9HYPH</name>
<dbReference type="SMART" id="SM00388">
    <property type="entry name" value="HisKA"/>
    <property type="match status" value="1"/>
</dbReference>
<keyword evidence="9" id="KW-1185">Reference proteome</keyword>
<dbReference type="InterPro" id="IPR035965">
    <property type="entry name" value="PAS-like_dom_sf"/>
</dbReference>
<protein>
    <recommendedName>
        <fullName evidence="2">histidine kinase</fullName>
        <ecNumber evidence="2">2.7.13.3</ecNumber>
    </recommendedName>
</protein>
<dbReference type="GO" id="GO:0009927">
    <property type="term" value="F:histidine phosphotransfer kinase activity"/>
    <property type="evidence" value="ECO:0007669"/>
    <property type="project" value="TreeGrafter"/>
</dbReference>
<dbReference type="Proteomes" id="UP000664122">
    <property type="component" value="Unassembled WGS sequence"/>
</dbReference>
<feature type="transmembrane region" description="Helical" evidence="6">
    <location>
        <begin position="47"/>
        <end position="68"/>
    </location>
</feature>